<dbReference type="EMBL" id="QPIW01000033">
    <property type="protein sequence ID" value="RDB02952.1"/>
    <property type="molecule type" value="Genomic_DNA"/>
</dbReference>
<comment type="caution">
    <text evidence="1">The sequence shown here is derived from an EMBL/GenBank/DDBJ whole genome shotgun (WGS) entry which is preliminary data.</text>
</comment>
<keyword evidence="2" id="KW-1185">Reference proteome</keyword>
<proteinExistence type="predicted"/>
<organism evidence="1 2">
    <name type="scientific">Runella aurantiaca</name>
    <dbReference type="NCBI Taxonomy" id="2282308"/>
    <lineage>
        <taxon>Bacteria</taxon>
        <taxon>Pseudomonadati</taxon>
        <taxon>Bacteroidota</taxon>
        <taxon>Cytophagia</taxon>
        <taxon>Cytophagales</taxon>
        <taxon>Spirosomataceae</taxon>
        <taxon>Runella</taxon>
    </lineage>
</organism>
<name>A0A369I1Q4_9BACT</name>
<reference evidence="1 2" key="1">
    <citation type="submission" date="2018-07" db="EMBL/GenBank/DDBJ databases">
        <title>Genome analysis of Runella aurantiaca.</title>
        <authorList>
            <person name="Yang X."/>
        </authorList>
    </citation>
    <scope>NUCLEOTIDE SEQUENCE [LARGE SCALE GENOMIC DNA]</scope>
    <source>
        <strain evidence="1 2">YX9</strain>
    </source>
</reference>
<protein>
    <submittedName>
        <fullName evidence="1">Uncharacterized protein</fullName>
    </submittedName>
</protein>
<dbReference type="AlphaFoldDB" id="A0A369I1Q4"/>
<gene>
    <name evidence="1" type="ORF">DVG78_26150</name>
</gene>
<accession>A0A369I1Q4</accession>
<dbReference type="Proteomes" id="UP000253141">
    <property type="component" value="Unassembled WGS sequence"/>
</dbReference>
<evidence type="ECO:0000313" key="2">
    <source>
        <dbReference type="Proteomes" id="UP000253141"/>
    </source>
</evidence>
<evidence type="ECO:0000313" key="1">
    <source>
        <dbReference type="EMBL" id="RDB02952.1"/>
    </source>
</evidence>
<sequence>MVVAPSPRLFLPKSEKQANHYYLLVAFINTLWIDFDMLWHDSDMIAYLYKRIFVQKIIRKIK</sequence>